<keyword evidence="3" id="KW-0963">Cytoplasm</keyword>
<keyword evidence="6" id="KW-0943">RNA-mediated gene silencing</keyword>
<dbReference type="InterPro" id="IPR036397">
    <property type="entry name" value="RNaseH_sf"/>
</dbReference>
<proteinExistence type="inferred from homology"/>
<dbReference type="AlphaFoldDB" id="A0A0V0G8P6"/>
<dbReference type="SUPFAM" id="SSF101690">
    <property type="entry name" value="PAZ domain"/>
    <property type="match status" value="1"/>
</dbReference>
<evidence type="ECO:0000256" key="6">
    <source>
        <dbReference type="ARBA" id="ARBA00023158"/>
    </source>
</evidence>
<dbReference type="PANTHER" id="PTHR22891">
    <property type="entry name" value="EUKARYOTIC TRANSLATION INITIATION FACTOR 2C"/>
    <property type="match status" value="1"/>
</dbReference>
<feature type="domain" description="Piwi" evidence="10">
    <location>
        <begin position="632"/>
        <end position="924"/>
    </location>
</feature>
<dbReference type="Pfam" id="PF23278">
    <property type="entry name" value="Piwi_N"/>
    <property type="match status" value="1"/>
</dbReference>
<reference evidence="11" key="1">
    <citation type="journal article" date="2018" name="J. Proteomics">
        <title>Exploring the molecular complexity of Triatoma dimidiata sialome.</title>
        <authorList>
            <person name="Santiago P.B."/>
            <person name="de Araujo C.N."/>
            <person name="Charneau S."/>
            <person name="Bastos I.M.D."/>
            <person name="Assumpcao T.C.F."/>
            <person name="Queiroz R.M.L."/>
            <person name="Praca Y.R."/>
            <person name="Cordeiro T.M."/>
            <person name="Garcia C.H.S."/>
            <person name="da Silva I.G."/>
            <person name="Raiol T."/>
            <person name="Motta F.N."/>
            <person name="de Araujo Oliveira J.V."/>
            <person name="de Sousa M.V."/>
            <person name="Ribeiro J.M.C."/>
            <person name="de Santana J.M."/>
        </authorList>
    </citation>
    <scope>NUCLEOTIDE SEQUENCE</scope>
    <source>
        <strain evidence="11">Santander</strain>
        <tissue evidence="11">Salivary glands</tissue>
    </source>
</reference>
<dbReference type="FunFam" id="3.30.420.10:FF:000014">
    <property type="entry name" value="Piwi-like RNA-mediated gene silencing 1"/>
    <property type="match status" value="1"/>
</dbReference>
<feature type="compositionally biased region" description="Polar residues" evidence="8">
    <location>
        <begin position="85"/>
        <end position="97"/>
    </location>
</feature>
<organism evidence="11">
    <name type="scientific">Triatoma dimidiata</name>
    <name type="common">Kissing bug</name>
    <name type="synonym">Meccus dimidiatus</name>
    <dbReference type="NCBI Taxonomy" id="72491"/>
    <lineage>
        <taxon>Eukaryota</taxon>
        <taxon>Metazoa</taxon>
        <taxon>Ecdysozoa</taxon>
        <taxon>Arthropoda</taxon>
        <taxon>Hexapoda</taxon>
        <taxon>Insecta</taxon>
        <taxon>Pterygota</taxon>
        <taxon>Neoptera</taxon>
        <taxon>Paraneoptera</taxon>
        <taxon>Hemiptera</taxon>
        <taxon>Heteroptera</taxon>
        <taxon>Panheteroptera</taxon>
        <taxon>Cimicomorpha</taxon>
        <taxon>Reduviidae</taxon>
        <taxon>Triatominae</taxon>
        <taxon>Triatoma</taxon>
    </lineage>
</organism>
<dbReference type="Pfam" id="PF02171">
    <property type="entry name" value="Piwi"/>
    <property type="match status" value="1"/>
</dbReference>
<evidence type="ECO:0000313" key="11">
    <source>
        <dbReference type="EMBL" id="JAP04140.1"/>
    </source>
</evidence>
<dbReference type="CDD" id="cd04658">
    <property type="entry name" value="Piwi_piwi-like_Euk"/>
    <property type="match status" value="1"/>
</dbReference>
<dbReference type="GO" id="GO:0003743">
    <property type="term" value="F:translation initiation factor activity"/>
    <property type="evidence" value="ECO:0007669"/>
    <property type="project" value="UniProtKB-KW"/>
</dbReference>
<dbReference type="SMART" id="SM00950">
    <property type="entry name" value="Piwi"/>
    <property type="match status" value="1"/>
</dbReference>
<keyword evidence="4" id="KW-0221">Differentiation</keyword>
<protein>
    <submittedName>
        <fullName evidence="11">Putative translation initiation factor 2c eif-2c</fullName>
    </submittedName>
</protein>
<dbReference type="EMBL" id="GECL01001984">
    <property type="protein sequence ID" value="JAP04140.1"/>
    <property type="molecule type" value="Transcribed_RNA"/>
</dbReference>
<dbReference type="Pfam" id="PF08699">
    <property type="entry name" value="ArgoL1"/>
    <property type="match status" value="1"/>
</dbReference>
<dbReference type="PROSITE" id="PS50822">
    <property type="entry name" value="PIWI"/>
    <property type="match status" value="1"/>
</dbReference>
<evidence type="ECO:0000256" key="2">
    <source>
        <dbReference type="ARBA" id="ARBA00022473"/>
    </source>
</evidence>
<feature type="region of interest" description="Disordered" evidence="8">
    <location>
        <begin position="79"/>
        <end position="111"/>
    </location>
</feature>
<evidence type="ECO:0000256" key="8">
    <source>
        <dbReference type="SAM" id="MobiDB-lite"/>
    </source>
</evidence>
<dbReference type="SUPFAM" id="SSF53098">
    <property type="entry name" value="Ribonuclease H-like"/>
    <property type="match status" value="1"/>
</dbReference>
<dbReference type="InterPro" id="IPR003165">
    <property type="entry name" value="Piwi"/>
</dbReference>
<evidence type="ECO:0000256" key="5">
    <source>
        <dbReference type="ARBA" id="ARBA00022884"/>
    </source>
</evidence>
<keyword evidence="5" id="KW-0694">RNA-binding</keyword>
<dbReference type="GO" id="GO:0140965">
    <property type="term" value="P:secondary piRNA processing"/>
    <property type="evidence" value="ECO:0007669"/>
    <property type="project" value="UniProtKB-ARBA"/>
</dbReference>
<feature type="domain" description="PAZ" evidence="9">
    <location>
        <begin position="357"/>
        <end position="467"/>
    </location>
</feature>
<dbReference type="Gene3D" id="3.30.420.10">
    <property type="entry name" value="Ribonuclease H-like superfamily/Ribonuclease H"/>
    <property type="match status" value="1"/>
</dbReference>
<dbReference type="Pfam" id="PF02170">
    <property type="entry name" value="PAZ"/>
    <property type="match status" value="1"/>
</dbReference>
<evidence type="ECO:0000256" key="7">
    <source>
        <dbReference type="ARBA" id="ARBA00038291"/>
    </source>
</evidence>
<sequence length="938" mass="105614">GGSRGGRGEALMKLLQKTAVSPEEEEFPQAIGVQGSSSQTTKPMGRSIALMKLLESASGRAAVSPPVSVQPSYIQKKESVMSRGTARSSFSETTVTAGPSRESIPTRGLRSSISGTSMRELEPQYVSRGRMRYDPSPSEKECASAVRATRSRQAPFADEGPLDKSLSELSVSDTSDKPAVIKKGSYGQEVTVAANYIRLNVEEGMGVFQYDVKFNPEVDSVNIRHYLMKSVSHVIGETKSFDGCLLYLPIKLPEKTTIANVKMPTDGSDVTMKINFVKQLRMGDHATVHLYNVLFRKIMHVLGLSLQGRNFFDPKSSMQIPAHGLEVWPGYITAIQEYEDGIMLCCDSSHRVLRTETVMELMEQLISTDSRNWRDEFIKLIIGQTVLTRYNNKIYRVDDVSFEESPRDKFEKKDGTKMSYIDYYHQHYNIKIKNISQPLLKSRVKGNIKGTQMTLVNLIPELCYTSGLTETIRADMRAMKEIAQTTRIPPSQRQFALNEFIRTVNTTSEAKKILSSWGISLANNNIKLTGRVIPPENIYFGNDVMHRGSFNAEWSRAATTSSVLSPIDLTQWAVICTIRDEKTVEAFVDMYRRCLPQLGIKMHPPKILPIQNDSIQTYMRELQSTQGRNLQIIVIVFPTCRVDKYSAVKKWCCIDNPVPSQVILTRTIRKPEKLRSVTQKIALQVNCKLGGALWTVDIPLKCAMVIGLDTFHDSLRQGKSVGAVVASLNKPMTRWYSKVYTQSPGIELIDGLEVSILACLQKFKAINGIYPEQIIIYRDGVGDGQLNVVEQFELPQIITACRRISPNYDPKFLFVIVQKRINTRIFTEERGDFVNPAPGTVVDHSITRKHYWDFFLVSQSVRQGTVSPSHYIVLYNTTKMSPDQVQRFSYKLTHLYYNWCGTVRVPAPCQYAHKLAALVGESIHKEASESLAEKLFFL</sequence>
<dbReference type="InterPro" id="IPR014811">
    <property type="entry name" value="ArgoL1"/>
</dbReference>
<accession>A0A0V0G8P6</accession>
<evidence type="ECO:0000256" key="1">
    <source>
        <dbReference type="ARBA" id="ARBA00004496"/>
    </source>
</evidence>
<evidence type="ECO:0000256" key="3">
    <source>
        <dbReference type="ARBA" id="ARBA00022490"/>
    </source>
</evidence>
<evidence type="ECO:0000259" key="9">
    <source>
        <dbReference type="PROSITE" id="PS50821"/>
    </source>
</evidence>
<evidence type="ECO:0000256" key="4">
    <source>
        <dbReference type="ARBA" id="ARBA00022782"/>
    </source>
</evidence>
<evidence type="ECO:0000259" key="10">
    <source>
        <dbReference type="PROSITE" id="PS50822"/>
    </source>
</evidence>
<comment type="similarity">
    <text evidence="7">Belongs to the argonaute family. Piwi subfamily.</text>
</comment>
<dbReference type="FunFam" id="2.170.260.10:FF:000003">
    <property type="entry name" value="Piwi-like RNA-mediated gene silencing 2"/>
    <property type="match status" value="1"/>
</dbReference>
<dbReference type="InterPro" id="IPR012337">
    <property type="entry name" value="RNaseH-like_sf"/>
</dbReference>
<dbReference type="SMART" id="SM00949">
    <property type="entry name" value="PAZ"/>
    <property type="match status" value="1"/>
</dbReference>
<dbReference type="Gene3D" id="3.40.50.2300">
    <property type="match status" value="1"/>
</dbReference>
<keyword evidence="2" id="KW-0217">Developmental protein</keyword>
<dbReference type="InterPro" id="IPR003100">
    <property type="entry name" value="PAZ_dom"/>
</dbReference>
<keyword evidence="11" id="KW-0648">Protein biosynthesis</keyword>
<feature type="non-terminal residue" evidence="11">
    <location>
        <position position="1"/>
    </location>
</feature>
<dbReference type="GO" id="GO:0003723">
    <property type="term" value="F:RNA binding"/>
    <property type="evidence" value="ECO:0007669"/>
    <property type="project" value="UniProtKB-KW"/>
</dbReference>
<name>A0A0V0G8P6_TRIDM</name>
<keyword evidence="11" id="KW-0396">Initiation factor</keyword>
<dbReference type="GO" id="GO:0030154">
    <property type="term" value="P:cell differentiation"/>
    <property type="evidence" value="ECO:0007669"/>
    <property type="project" value="UniProtKB-KW"/>
</dbReference>
<dbReference type="PROSITE" id="PS50821">
    <property type="entry name" value="PAZ"/>
    <property type="match status" value="1"/>
</dbReference>
<dbReference type="CDD" id="cd02845">
    <property type="entry name" value="PAZ_piwi_like"/>
    <property type="match status" value="1"/>
</dbReference>
<comment type="subcellular location">
    <subcellularLocation>
        <location evidence="1">Cytoplasm</location>
    </subcellularLocation>
</comment>
<dbReference type="InterPro" id="IPR036085">
    <property type="entry name" value="PAZ_dom_sf"/>
</dbReference>
<dbReference type="Gene3D" id="2.170.260.10">
    <property type="entry name" value="paz domain"/>
    <property type="match status" value="1"/>
</dbReference>
<feature type="region of interest" description="Disordered" evidence="8">
    <location>
        <begin position="20"/>
        <end position="42"/>
    </location>
</feature>
<dbReference type="GO" id="GO:0005737">
    <property type="term" value="C:cytoplasm"/>
    <property type="evidence" value="ECO:0007669"/>
    <property type="project" value="UniProtKB-SubCell"/>
</dbReference>